<dbReference type="InterPro" id="IPR050222">
    <property type="entry name" value="MATE_MdtK"/>
</dbReference>
<dbReference type="InterPro" id="IPR002528">
    <property type="entry name" value="MATE_fam"/>
</dbReference>
<accession>A0A645B802</accession>
<evidence type="ECO:0000256" key="2">
    <source>
        <dbReference type="SAM" id="Phobius"/>
    </source>
</evidence>
<keyword evidence="2" id="KW-0812">Transmembrane</keyword>
<feature type="transmembrane region" description="Helical" evidence="2">
    <location>
        <begin position="91"/>
        <end position="109"/>
    </location>
</feature>
<dbReference type="GO" id="GO:0042910">
    <property type="term" value="F:xenobiotic transmembrane transporter activity"/>
    <property type="evidence" value="ECO:0007669"/>
    <property type="project" value="InterPro"/>
</dbReference>
<reference evidence="3" key="1">
    <citation type="submission" date="2019-08" db="EMBL/GenBank/DDBJ databases">
        <authorList>
            <person name="Kucharzyk K."/>
            <person name="Murdoch R.W."/>
            <person name="Higgins S."/>
            <person name="Loffler F."/>
        </authorList>
    </citation>
    <scope>NUCLEOTIDE SEQUENCE</scope>
</reference>
<dbReference type="GO" id="GO:0005886">
    <property type="term" value="C:plasma membrane"/>
    <property type="evidence" value="ECO:0007669"/>
    <property type="project" value="TreeGrafter"/>
</dbReference>
<feature type="transmembrane region" description="Helical" evidence="2">
    <location>
        <begin position="129"/>
        <end position="147"/>
    </location>
</feature>
<dbReference type="GO" id="GO:0015297">
    <property type="term" value="F:antiporter activity"/>
    <property type="evidence" value="ECO:0007669"/>
    <property type="project" value="InterPro"/>
</dbReference>
<keyword evidence="2" id="KW-1133">Transmembrane helix</keyword>
<dbReference type="Pfam" id="PF01554">
    <property type="entry name" value="MatE"/>
    <property type="match status" value="1"/>
</dbReference>
<name>A0A645B802_9ZZZZ</name>
<dbReference type="EMBL" id="VSSQ01018206">
    <property type="protein sequence ID" value="MPM61196.1"/>
    <property type="molecule type" value="Genomic_DNA"/>
</dbReference>
<gene>
    <name evidence="3" type="primary">mdtK_12</name>
    <name evidence="3" type="ORF">SDC9_108052</name>
</gene>
<protein>
    <submittedName>
        <fullName evidence="3">Multidrug resistance protein MdtK</fullName>
    </submittedName>
</protein>
<dbReference type="AlphaFoldDB" id="A0A645B802"/>
<dbReference type="PANTHER" id="PTHR43298:SF2">
    <property type="entry name" value="FMN_FAD EXPORTER YEEO-RELATED"/>
    <property type="match status" value="1"/>
</dbReference>
<sequence length="225" mass="24987">MRINIGILRSIWKIGLPSALQQAITSFSNVFVQSYVNQFGSACMAGWTSYGKIDQFILLPMQSMSLSTTTFVGQNLGANNIKRARTGTHRAVIISLAVTAVLVVPVMIFADQLIPLFNTDPNVIMYGTLFIRIISPFYLLCVVNQIYAGSLRGAGDTKTPTVIMLLSFVVFRQIYLFVTSKLIGTVIPVAFGYPAGWLLCSIVIFIYYKFGKWEKNRVTICKNNS</sequence>
<organism evidence="3">
    <name type="scientific">bioreactor metagenome</name>
    <dbReference type="NCBI Taxonomy" id="1076179"/>
    <lineage>
        <taxon>unclassified sequences</taxon>
        <taxon>metagenomes</taxon>
        <taxon>ecological metagenomes</taxon>
    </lineage>
</organism>
<feature type="transmembrane region" description="Helical" evidence="2">
    <location>
        <begin position="159"/>
        <end position="178"/>
    </location>
</feature>
<dbReference type="PANTHER" id="PTHR43298">
    <property type="entry name" value="MULTIDRUG RESISTANCE PROTEIN NORM-RELATED"/>
    <property type="match status" value="1"/>
</dbReference>
<proteinExistence type="predicted"/>
<feature type="transmembrane region" description="Helical" evidence="2">
    <location>
        <begin position="190"/>
        <end position="208"/>
    </location>
</feature>
<keyword evidence="1" id="KW-0813">Transport</keyword>
<evidence type="ECO:0000256" key="1">
    <source>
        <dbReference type="ARBA" id="ARBA00022448"/>
    </source>
</evidence>
<evidence type="ECO:0000313" key="3">
    <source>
        <dbReference type="EMBL" id="MPM61196.1"/>
    </source>
</evidence>
<comment type="caution">
    <text evidence="3">The sequence shown here is derived from an EMBL/GenBank/DDBJ whole genome shotgun (WGS) entry which is preliminary data.</text>
</comment>
<keyword evidence="2" id="KW-0472">Membrane</keyword>